<organism evidence="1 2">
    <name type="scientific">Brumimicrobium salinarum</name>
    <dbReference type="NCBI Taxonomy" id="2058658"/>
    <lineage>
        <taxon>Bacteria</taxon>
        <taxon>Pseudomonadati</taxon>
        <taxon>Bacteroidota</taxon>
        <taxon>Flavobacteriia</taxon>
        <taxon>Flavobacteriales</taxon>
        <taxon>Crocinitomicaceae</taxon>
        <taxon>Brumimicrobium</taxon>
    </lineage>
</organism>
<comment type="caution">
    <text evidence="1">The sequence shown here is derived from an EMBL/GenBank/DDBJ whole genome shotgun (WGS) entry which is preliminary data.</text>
</comment>
<keyword evidence="2" id="KW-1185">Reference proteome</keyword>
<accession>A0A2I0QYM8</accession>
<evidence type="ECO:0000313" key="2">
    <source>
        <dbReference type="Proteomes" id="UP000236654"/>
    </source>
</evidence>
<keyword evidence="1" id="KW-0808">Transferase</keyword>
<reference evidence="1 2" key="1">
    <citation type="submission" date="2017-12" db="EMBL/GenBank/DDBJ databases">
        <title>The draft genome sequence of Brumimicrobium saltpan LHR20.</title>
        <authorList>
            <person name="Do Z.-J."/>
            <person name="Luo H.-R."/>
        </authorList>
    </citation>
    <scope>NUCLEOTIDE SEQUENCE [LARGE SCALE GENOMIC DNA]</scope>
    <source>
        <strain evidence="1 2">LHR20</strain>
    </source>
</reference>
<sequence length="66" mass="6770">ASQLFIEEGATVECAILNVKSGPIYIGKNAEIMEGSVVRGGLAMAESSALKLSTKVYGATSLGPHC</sequence>
<dbReference type="Proteomes" id="UP000236654">
    <property type="component" value="Unassembled WGS sequence"/>
</dbReference>
<evidence type="ECO:0000313" key="1">
    <source>
        <dbReference type="EMBL" id="PKR79436.1"/>
    </source>
</evidence>
<gene>
    <name evidence="1" type="ORF">CW751_15135</name>
</gene>
<name>A0A2I0QYM8_9FLAO</name>
<dbReference type="AlphaFoldDB" id="A0A2I0QYM8"/>
<feature type="non-terminal residue" evidence="1">
    <location>
        <position position="1"/>
    </location>
</feature>
<proteinExistence type="predicted"/>
<dbReference type="GO" id="GO:0016740">
    <property type="term" value="F:transferase activity"/>
    <property type="evidence" value="ECO:0007669"/>
    <property type="project" value="UniProtKB-KW"/>
</dbReference>
<feature type="non-terminal residue" evidence="1">
    <location>
        <position position="66"/>
    </location>
</feature>
<protein>
    <submittedName>
        <fullName evidence="1">Glucose-1-phosphate thymidylyltransferase</fullName>
    </submittedName>
</protein>
<dbReference type="EMBL" id="PJNI01000061">
    <property type="protein sequence ID" value="PKR79436.1"/>
    <property type="molecule type" value="Genomic_DNA"/>
</dbReference>